<evidence type="ECO:0000256" key="2">
    <source>
        <dbReference type="ARBA" id="ARBA00012438"/>
    </source>
</evidence>
<dbReference type="PANTHER" id="PTHR43065">
    <property type="entry name" value="SENSOR HISTIDINE KINASE"/>
    <property type="match status" value="1"/>
</dbReference>
<feature type="domain" description="Histidine kinase" evidence="9">
    <location>
        <begin position="147"/>
        <end position="365"/>
    </location>
</feature>
<dbReference type="RefSeq" id="WP_085883690.1">
    <property type="nucleotide sequence ID" value="NZ_FWFR01000002.1"/>
</dbReference>
<dbReference type="CDD" id="cd00082">
    <property type="entry name" value="HisKA"/>
    <property type="match status" value="1"/>
</dbReference>
<evidence type="ECO:0000259" key="9">
    <source>
        <dbReference type="PROSITE" id="PS50109"/>
    </source>
</evidence>
<dbReference type="PROSITE" id="PS50109">
    <property type="entry name" value="HIS_KIN"/>
    <property type="match status" value="1"/>
</dbReference>
<dbReference type="FunCoup" id="A0A1Y5T640">
    <property type="interactions" value="77"/>
</dbReference>
<dbReference type="PROSITE" id="PS50112">
    <property type="entry name" value="PAS"/>
    <property type="match status" value="1"/>
</dbReference>
<keyword evidence="4 11" id="KW-0808">Transferase</keyword>
<dbReference type="InParanoid" id="A0A1Y5T640"/>
<dbReference type="SMART" id="SM00388">
    <property type="entry name" value="HisKA"/>
    <property type="match status" value="1"/>
</dbReference>
<dbReference type="Gene3D" id="1.10.287.130">
    <property type="match status" value="1"/>
</dbReference>
<dbReference type="InterPro" id="IPR035965">
    <property type="entry name" value="PAS-like_dom_sf"/>
</dbReference>
<dbReference type="Gene3D" id="3.30.450.20">
    <property type="entry name" value="PAS domain"/>
    <property type="match status" value="1"/>
</dbReference>
<dbReference type="EC" id="2.7.13.3" evidence="2"/>
<keyword evidence="8" id="KW-0902">Two-component regulatory system</keyword>
<dbReference type="Pfam" id="PF00989">
    <property type="entry name" value="PAS"/>
    <property type="match status" value="1"/>
</dbReference>
<dbReference type="Gene3D" id="3.30.565.10">
    <property type="entry name" value="Histidine kinase-like ATPase, C-terminal domain"/>
    <property type="match status" value="1"/>
</dbReference>
<dbReference type="Pfam" id="PF00512">
    <property type="entry name" value="HisKA"/>
    <property type="match status" value="1"/>
</dbReference>
<dbReference type="SUPFAM" id="SSF55874">
    <property type="entry name" value="ATPase domain of HSP90 chaperone/DNA topoisomerase II/histidine kinase"/>
    <property type="match status" value="1"/>
</dbReference>
<dbReference type="GO" id="GO:0006355">
    <property type="term" value="P:regulation of DNA-templated transcription"/>
    <property type="evidence" value="ECO:0007669"/>
    <property type="project" value="InterPro"/>
</dbReference>
<dbReference type="GO" id="GO:0000155">
    <property type="term" value="F:phosphorelay sensor kinase activity"/>
    <property type="evidence" value="ECO:0007669"/>
    <property type="project" value="InterPro"/>
</dbReference>
<proteinExistence type="predicted"/>
<dbReference type="PANTHER" id="PTHR43065:SF10">
    <property type="entry name" value="PEROXIDE STRESS-ACTIVATED HISTIDINE KINASE MAK3"/>
    <property type="match status" value="1"/>
</dbReference>
<dbReference type="SUPFAM" id="SSF47384">
    <property type="entry name" value="Homodimeric domain of signal transducing histidine kinase"/>
    <property type="match status" value="1"/>
</dbReference>
<dbReference type="InterPro" id="IPR003661">
    <property type="entry name" value="HisK_dim/P_dom"/>
</dbReference>
<dbReference type="CDD" id="cd00130">
    <property type="entry name" value="PAS"/>
    <property type="match status" value="1"/>
</dbReference>
<dbReference type="InterPro" id="IPR005467">
    <property type="entry name" value="His_kinase_dom"/>
</dbReference>
<evidence type="ECO:0000256" key="5">
    <source>
        <dbReference type="ARBA" id="ARBA00022741"/>
    </source>
</evidence>
<dbReference type="EMBL" id="FWFR01000002">
    <property type="protein sequence ID" value="SLN54660.1"/>
    <property type="molecule type" value="Genomic_DNA"/>
</dbReference>
<dbReference type="SMART" id="SM00387">
    <property type="entry name" value="HATPase_c"/>
    <property type="match status" value="1"/>
</dbReference>
<sequence length="370" mass="40065">MTGPFARRWRPIDENRNAAVINALPAPLLVIDGEERIALVNPAAESFFGSSATLLVGQPIIDLLPFGSPVAALIRSAREQGITIAEYDVDIGTPKTGPRNVNLTVSPVFEEAGSVIVQLEDRSIAAKMDQQLTQRGAARSVTAMAQLLAHEIKNPLSGIRGAAQLLEQAASDDDRVLTRLICDEADRIVGLVDRMDAFTDERPLERGGVNIHQVLEHVRNLARSGFARHVRFVETYDPSLPPVLGNRDQLIQVFLNLVKNAAEAVPAEGGEIHLSTAYRQGIRLAFAGSRERLQLPLEVTVADNGGGIPQELIGNLFDPFVTTKPNGSGLGLALVAKIVGDHRGIIECDNTDRGARFRIRLPIDTRPEEG</sequence>
<accession>A0A1Y5T640</accession>
<keyword evidence="5" id="KW-0547">Nucleotide-binding</keyword>
<dbReference type="InterPro" id="IPR036097">
    <property type="entry name" value="HisK_dim/P_sf"/>
</dbReference>
<feature type="domain" description="PAS" evidence="10">
    <location>
        <begin position="13"/>
        <end position="64"/>
    </location>
</feature>
<keyword evidence="6" id="KW-0418">Kinase</keyword>
<dbReference type="SUPFAM" id="SSF55785">
    <property type="entry name" value="PYP-like sensor domain (PAS domain)"/>
    <property type="match status" value="1"/>
</dbReference>
<dbReference type="SMART" id="SM00091">
    <property type="entry name" value="PAS"/>
    <property type="match status" value="1"/>
</dbReference>
<dbReference type="GO" id="GO:0005524">
    <property type="term" value="F:ATP binding"/>
    <property type="evidence" value="ECO:0007669"/>
    <property type="project" value="UniProtKB-KW"/>
</dbReference>
<evidence type="ECO:0000259" key="10">
    <source>
        <dbReference type="PROSITE" id="PS50112"/>
    </source>
</evidence>
<dbReference type="InterPro" id="IPR003594">
    <property type="entry name" value="HATPase_dom"/>
</dbReference>
<name>A0A1Y5T640_9PROT</name>
<dbReference type="OrthoDB" id="9789238at2"/>
<gene>
    <name evidence="11" type="primary">glnL_2</name>
    <name evidence="11" type="ORF">OCH7691_02321</name>
</gene>
<evidence type="ECO:0000256" key="8">
    <source>
        <dbReference type="ARBA" id="ARBA00023012"/>
    </source>
</evidence>
<evidence type="ECO:0000256" key="1">
    <source>
        <dbReference type="ARBA" id="ARBA00000085"/>
    </source>
</evidence>
<reference evidence="11 12" key="1">
    <citation type="submission" date="2017-03" db="EMBL/GenBank/DDBJ databases">
        <authorList>
            <person name="Afonso C.L."/>
            <person name="Miller P.J."/>
            <person name="Scott M.A."/>
            <person name="Spackman E."/>
            <person name="Goraichik I."/>
            <person name="Dimitrov K.M."/>
            <person name="Suarez D.L."/>
            <person name="Swayne D.E."/>
        </authorList>
    </citation>
    <scope>NUCLEOTIDE SEQUENCE [LARGE SCALE GENOMIC DNA]</scope>
    <source>
        <strain evidence="11 12">CECT 7691</strain>
    </source>
</reference>
<evidence type="ECO:0000256" key="3">
    <source>
        <dbReference type="ARBA" id="ARBA00022553"/>
    </source>
</evidence>
<dbReference type="PRINTS" id="PR00344">
    <property type="entry name" value="BCTRLSENSOR"/>
</dbReference>
<evidence type="ECO:0000313" key="12">
    <source>
        <dbReference type="Proteomes" id="UP000193200"/>
    </source>
</evidence>
<dbReference type="NCBIfam" id="TIGR00229">
    <property type="entry name" value="sensory_box"/>
    <property type="match status" value="1"/>
</dbReference>
<protein>
    <recommendedName>
        <fullName evidence="2">histidine kinase</fullName>
        <ecNumber evidence="2">2.7.13.3</ecNumber>
    </recommendedName>
</protein>
<dbReference type="Pfam" id="PF02518">
    <property type="entry name" value="HATPase_c"/>
    <property type="match status" value="1"/>
</dbReference>
<dbReference type="InterPro" id="IPR000014">
    <property type="entry name" value="PAS"/>
</dbReference>
<evidence type="ECO:0000256" key="6">
    <source>
        <dbReference type="ARBA" id="ARBA00022777"/>
    </source>
</evidence>
<evidence type="ECO:0000313" key="11">
    <source>
        <dbReference type="EMBL" id="SLN54660.1"/>
    </source>
</evidence>
<keyword evidence="3" id="KW-0597">Phosphoprotein</keyword>
<keyword evidence="7" id="KW-0067">ATP-binding</keyword>
<dbReference type="InterPro" id="IPR013767">
    <property type="entry name" value="PAS_fold"/>
</dbReference>
<organism evidence="11 12">
    <name type="scientific">Oceanibacterium hippocampi</name>
    <dbReference type="NCBI Taxonomy" id="745714"/>
    <lineage>
        <taxon>Bacteria</taxon>
        <taxon>Pseudomonadati</taxon>
        <taxon>Pseudomonadota</taxon>
        <taxon>Alphaproteobacteria</taxon>
        <taxon>Sneathiellales</taxon>
        <taxon>Sneathiellaceae</taxon>
        <taxon>Oceanibacterium</taxon>
    </lineage>
</organism>
<evidence type="ECO:0000256" key="7">
    <source>
        <dbReference type="ARBA" id="ARBA00022840"/>
    </source>
</evidence>
<evidence type="ECO:0000256" key="4">
    <source>
        <dbReference type="ARBA" id="ARBA00022679"/>
    </source>
</evidence>
<dbReference type="Proteomes" id="UP000193200">
    <property type="component" value="Unassembled WGS sequence"/>
</dbReference>
<comment type="catalytic activity">
    <reaction evidence="1">
        <text>ATP + protein L-histidine = ADP + protein N-phospho-L-histidine.</text>
        <dbReference type="EC" id="2.7.13.3"/>
    </reaction>
</comment>
<dbReference type="InterPro" id="IPR004358">
    <property type="entry name" value="Sig_transdc_His_kin-like_C"/>
</dbReference>
<dbReference type="AlphaFoldDB" id="A0A1Y5T640"/>
<keyword evidence="12" id="KW-1185">Reference proteome</keyword>
<dbReference type="InterPro" id="IPR036890">
    <property type="entry name" value="HATPase_C_sf"/>
</dbReference>